<gene>
    <name evidence="4" type="ORF">EHS25_004577</name>
</gene>
<feature type="compositionally biased region" description="Low complexity" evidence="1">
    <location>
        <begin position="23"/>
        <end position="37"/>
    </location>
</feature>
<dbReference type="PANTHER" id="PTHR38409:SF1">
    <property type="entry name" value="MITOCHONDRIAL ADAPTER PROTEIN MCP1"/>
    <property type="match status" value="1"/>
</dbReference>
<evidence type="ECO:0000256" key="2">
    <source>
        <dbReference type="SAM" id="Phobius"/>
    </source>
</evidence>
<feature type="transmembrane region" description="Helical" evidence="2">
    <location>
        <begin position="54"/>
        <end position="76"/>
    </location>
</feature>
<keyword evidence="2" id="KW-1133">Transmembrane helix</keyword>
<accession>A0A427YUU0</accession>
<name>A0A427YUU0_9TREE</name>
<dbReference type="InterPro" id="IPR012472">
    <property type="entry name" value="MCP1_TM"/>
</dbReference>
<evidence type="ECO:0000259" key="3">
    <source>
        <dbReference type="Pfam" id="PF07950"/>
    </source>
</evidence>
<feature type="transmembrane region" description="Helical" evidence="2">
    <location>
        <begin position="96"/>
        <end position="116"/>
    </location>
</feature>
<evidence type="ECO:0000256" key="1">
    <source>
        <dbReference type="SAM" id="MobiDB-lite"/>
    </source>
</evidence>
<protein>
    <recommendedName>
        <fullName evidence="3">Mitochondrial adapter protein MCP1 transmembrane domain-containing protein</fullName>
    </recommendedName>
</protein>
<evidence type="ECO:0000313" key="5">
    <source>
        <dbReference type="Proteomes" id="UP000279259"/>
    </source>
</evidence>
<dbReference type="PANTHER" id="PTHR38409">
    <property type="entry name" value="MDM10-COMPLEMENTING PROTEIN 1"/>
    <property type="match status" value="1"/>
</dbReference>
<feature type="domain" description="Mitochondrial adapter protein MCP1 transmembrane" evidence="3">
    <location>
        <begin position="138"/>
        <end position="247"/>
    </location>
</feature>
<feature type="transmembrane region" description="Helical" evidence="2">
    <location>
        <begin position="183"/>
        <end position="201"/>
    </location>
</feature>
<feature type="transmembrane region" description="Helical" evidence="2">
    <location>
        <begin position="123"/>
        <end position="141"/>
    </location>
</feature>
<organism evidence="4 5">
    <name type="scientific">Saitozyma podzolica</name>
    <dbReference type="NCBI Taxonomy" id="1890683"/>
    <lineage>
        <taxon>Eukaryota</taxon>
        <taxon>Fungi</taxon>
        <taxon>Dikarya</taxon>
        <taxon>Basidiomycota</taxon>
        <taxon>Agaricomycotina</taxon>
        <taxon>Tremellomycetes</taxon>
        <taxon>Tremellales</taxon>
        <taxon>Trimorphomycetaceae</taxon>
        <taxon>Saitozyma</taxon>
    </lineage>
</organism>
<dbReference type="GO" id="GO:0055088">
    <property type="term" value="P:lipid homeostasis"/>
    <property type="evidence" value="ECO:0007669"/>
    <property type="project" value="InterPro"/>
</dbReference>
<keyword evidence="5" id="KW-1185">Reference proteome</keyword>
<evidence type="ECO:0000313" key="4">
    <source>
        <dbReference type="EMBL" id="RSH94771.1"/>
    </source>
</evidence>
<dbReference type="EMBL" id="RSCD01000002">
    <property type="protein sequence ID" value="RSH94771.1"/>
    <property type="molecule type" value="Genomic_DNA"/>
</dbReference>
<dbReference type="OrthoDB" id="10259513at2759"/>
<dbReference type="GO" id="GO:0016020">
    <property type="term" value="C:membrane"/>
    <property type="evidence" value="ECO:0007669"/>
    <property type="project" value="InterPro"/>
</dbReference>
<feature type="transmembrane region" description="Helical" evidence="2">
    <location>
        <begin position="238"/>
        <end position="259"/>
    </location>
</feature>
<dbReference type="Pfam" id="PF07950">
    <property type="entry name" value="MCP1_TM"/>
    <property type="match status" value="1"/>
</dbReference>
<reference evidence="4 5" key="1">
    <citation type="submission" date="2018-11" db="EMBL/GenBank/DDBJ databases">
        <title>Genome sequence of Saitozyma podzolica DSM 27192.</title>
        <authorList>
            <person name="Aliyu H."/>
            <person name="Gorte O."/>
            <person name="Ochsenreither K."/>
        </authorList>
    </citation>
    <scope>NUCLEOTIDE SEQUENCE [LARGE SCALE GENOMIC DNA]</scope>
    <source>
        <strain evidence="4 5">DSM 27192</strain>
    </source>
</reference>
<feature type="region of interest" description="Disordered" evidence="1">
    <location>
        <begin position="1"/>
        <end position="37"/>
    </location>
</feature>
<keyword evidence="2" id="KW-0472">Membrane</keyword>
<dbReference type="SUPFAM" id="SSF81343">
    <property type="entry name" value="Fumarate reductase respiratory complex transmembrane subunits"/>
    <property type="match status" value="1"/>
</dbReference>
<proteinExistence type="predicted"/>
<dbReference type="Proteomes" id="UP000279259">
    <property type="component" value="Unassembled WGS sequence"/>
</dbReference>
<dbReference type="InterPro" id="IPR039960">
    <property type="entry name" value="MCP1"/>
</dbReference>
<dbReference type="AlphaFoldDB" id="A0A427YUU0"/>
<comment type="caution">
    <text evidence="4">The sequence shown here is derived from an EMBL/GenBank/DDBJ whole genome shotgun (WGS) entry which is preliminary data.</text>
</comment>
<sequence>MSPTPSSGGGPVSDPDTKPINPAGPAGSPAPCTPSPSSSGRVLRVLTGVQNTSALVFSVFVGVHLVPPVVAAIGGASVADKSLLLAREYYLPLEPLLVYLPLTLHILSSSAKRLLITLRTRRFPPLTISIITGYLLIPFVLPHILVHRLIPQTAAGPISSLSPSELGFDFVAHAIRSRPIQSTGAYIGLVGLIVPHAWVGVERIVPWLRRTLGWKSKGMAGTEAGVEAKMRGRNGRGVMYALTAAMAGVVAVALSRLWVDGQWISPIMAARYEAVFRATAWEPIVGAW</sequence>
<dbReference type="InterPro" id="IPR034804">
    <property type="entry name" value="SQR/QFR_C/D"/>
</dbReference>
<keyword evidence="2" id="KW-0812">Transmembrane</keyword>